<dbReference type="Pfam" id="PF00022">
    <property type="entry name" value="Actin"/>
    <property type="match status" value="2"/>
</dbReference>
<keyword evidence="3" id="KW-1185">Reference proteome</keyword>
<dbReference type="CDD" id="cd10207">
    <property type="entry name" value="ASKHA_NBD_Arp10"/>
    <property type="match status" value="1"/>
</dbReference>
<dbReference type="PANTHER" id="PTHR11937">
    <property type="entry name" value="ACTIN"/>
    <property type="match status" value="1"/>
</dbReference>
<name>A0AAD9VMX2_9HYME</name>
<evidence type="ECO:0000256" key="1">
    <source>
        <dbReference type="RuleBase" id="RU000487"/>
    </source>
</evidence>
<evidence type="ECO:0000313" key="2">
    <source>
        <dbReference type="EMBL" id="KAK2580324.1"/>
    </source>
</evidence>
<gene>
    <name evidence="2" type="ORF">KPH14_001222</name>
</gene>
<dbReference type="SUPFAM" id="SSF53067">
    <property type="entry name" value="Actin-like ATPase domain"/>
    <property type="match status" value="2"/>
</dbReference>
<dbReference type="InterPro" id="IPR043129">
    <property type="entry name" value="ATPase_NBD"/>
</dbReference>
<reference evidence="2" key="1">
    <citation type="submission" date="2021-08" db="EMBL/GenBank/DDBJ databases">
        <authorList>
            <person name="Misof B."/>
            <person name="Oliver O."/>
            <person name="Podsiadlowski L."/>
            <person name="Donath A."/>
            <person name="Peters R."/>
            <person name="Mayer C."/>
            <person name="Rust J."/>
            <person name="Gunkel S."/>
            <person name="Lesny P."/>
            <person name="Martin S."/>
            <person name="Oeyen J.P."/>
            <person name="Petersen M."/>
            <person name="Panagiotis P."/>
            <person name="Wilbrandt J."/>
            <person name="Tanja T."/>
        </authorList>
    </citation>
    <scope>NUCLEOTIDE SEQUENCE</scope>
    <source>
        <strain evidence="2">GBR_01_08_01A</strain>
        <tissue evidence="2">Thorax + abdomen</tissue>
    </source>
</reference>
<evidence type="ECO:0000313" key="3">
    <source>
        <dbReference type="Proteomes" id="UP001258017"/>
    </source>
</evidence>
<organism evidence="2 3">
    <name type="scientific">Odynerus spinipes</name>
    <dbReference type="NCBI Taxonomy" id="1348599"/>
    <lineage>
        <taxon>Eukaryota</taxon>
        <taxon>Metazoa</taxon>
        <taxon>Ecdysozoa</taxon>
        <taxon>Arthropoda</taxon>
        <taxon>Hexapoda</taxon>
        <taxon>Insecta</taxon>
        <taxon>Pterygota</taxon>
        <taxon>Neoptera</taxon>
        <taxon>Endopterygota</taxon>
        <taxon>Hymenoptera</taxon>
        <taxon>Apocrita</taxon>
        <taxon>Aculeata</taxon>
        <taxon>Vespoidea</taxon>
        <taxon>Vespidae</taxon>
        <taxon>Eumeninae</taxon>
        <taxon>Odynerus</taxon>
    </lineage>
</organism>
<comment type="similarity">
    <text evidence="1">Belongs to the actin family.</text>
</comment>
<dbReference type="EMBL" id="JAIFRP010000060">
    <property type="protein sequence ID" value="KAK2580324.1"/>
    <property type="molecule type" value="Genomic_DNA"/>
</dbReference>
<accession>A0AAD9VMX2</accession>
<comment type="caution">
    <text evidence="2">The sequence shown here is derived from an EMBL/GenBank/DDBJ whole genome shotgun (WGS) entry which is preliminary data.</text>
</comment>
<evidence type="ECO:0008006" key="4">
    <source>
        <dbReference type="Google" id="ProtNLM"/>
    </source>
</evidence>
<sequence length="405" mass="45841">MRTARNCNIGSNVVCFLVICQDLIQIINMSHGYEGVRYISDKQMVIFDIGSAYTKFGYAGETTPRGIIRTEIKCTESKKIRKVFDYEDTEDLYQLLVEFLHLLFFRHVTVSPKDSRVLVLESSLTPSQFRDTLAKVMFRHFEVGSLLFLPLHLATISTLGTDTVLVLDIGYREATLIPIYEGVPILKAWQALPLGAQIVHQNIKTHLKEILPDYDFTEDVIEDIKVRMCFVTTLERSAKLGTQDAPTPPPTVKYPGVKTITISGEIRERAYEVLWERDNDNLSIPTMILDAIIKCPIDTRRTLAENILLIGGTTMAKGFASRLKAELLNLLKSNLYAEKLKINSFKFHTAPSKPNYTAWLGGAIFGIADLPSRCLTKENYLKLNRVPDWTNLIDNQREDASTCEL</sequence>
<proteinExistence type="inferred from homology"/>
<dbReference type="Gene3D" id="3.90.640.10">
    <property type="entry name" value="Actin, Chain A, domain 4"/>
    <property type="match status" value="1"/>
</dbReference>
<reference evidence="2" key="2">
    <citation type="journal article" date="2023" name="Commun. Biol.">
        <title>Intrasexual cuticular hydrocarbon dimorphism in a wasp sheds light on hydrocarbon biosynthesis genes in Hymenoptera.</title>
        <authorList>
            <person name="Moris V.C."/>
            <person name="Podsiadlowski L."/>
            <person name="Martin S."/>
            <person name="Oeyen J.P."/>
            <person name="Donath A."/>
            <person name="Petersen M."/>
            <person name="Wilbrandt J."/>
            <person name="Misof B."/>
            <person name="Liedtke D."/>
            <person name="Thamm M."/>
            <person name="Scheiner R."/>
            <person name="Schmitt T."/>
            <person name="Niehuis O."/>
        </authorList>
    </citation>
    <scope>NUCLEOTIDE SEQUENCE</scope>
    <source>
        <strain evidence="2">GBR_01_08_01A</strain>
    </source>
</reference>
<dbReference type="InterPro" id="IPR004000">
    <property type="entry name" value="Actin"/>
</dbReference>
<protein>
    <recommendedName>
        <fullName evidence="4">Actin-related protein 10</fullName>
    </recommendedName>
</protein>
<dbReference type="SMART" id="SM00268">
    <property type="entry name" value="ACTIN"/>
    <property type="match status" value="1"/>
</dbReference>
<dbReference type="AlphaFoldDB" id="A0AAD9VMX2"/>
<dbReference type="Gene3D" id="3.30.420.40">
    <property type="match status" value="2"/>
</dbReference>
<dbReference type="Proteomes" id="UP001258017">
    <property type="component" value="Unassembled WGS sequence"/>
</dbReference>